<dbReference type="Proteomes" id="UP000076482">
    <property type="component" value="Unassembled WGS sequence"/>
</dbReference>
<evidence type="ECO:0000313" key="1">
    <source>
        <dbReference type="EMBL" id="KZD56297.1"/>
    </source>
</evidence>
<name>A0A164LKL0_BACCE</name>
<protein>
    <submittedName>
        <fullName evidence="1">Uncharacterized protein</fullName>
    </submittedName>
</protein>
<reference evidence="1 2" key="1">
    <citation type="submission" date="2015-09" db="EMBL/GenBank/DDBJ databases">
        <title>Bacillus cereus food isolates.</title>
        <authorList>
            <person name="Boekhorst J."/>
        </authorList>
    </citation>
    <scope>NUCLEOTIDE SEQUENCE [LARGE SCALE GENOMIC DNA]</scope>
    <source>
        <strain evidence="1 2">B4088</strain>
    </source>
</reference>
<proteinExistence type="predicted"/>
<dbReference type="AlphaFoldDB" id="A0A164LKL0"/>
<sequence>MNPNKYGRFRKEDVLKNGYEIVEYGITATEIEKQLGVKLTMKQRLKHCIGFRCEKSWRGCVPVFDILDIALKNNRNQL</sequence>
<accession>A0A164LKL0</accession>
<evidence type="ECO:0000313" key="2">
    <source>
        <dbReference type="Proteomes" id="UP000076482"/>
    </source>
</evidence>
<comment type="caution">
    <text evidence="1">The sequence shown here is derived from an EMBL/GenBank/DDBJ whole genome shotgun (WGS) entry which is preliminary data.</text>
</comment>
<gene>
    <name evidence="1" type="ORF">B4088_5146</name>
</gene>
<organism evidence="1 2">
    <name type="scientific">Bacillus cereus</name>
    <dbReference type="NCBI Taxonomy" id="1396"/>
    <lineage>
        <taxon>Bacteria</taxon>
        <taxon>Bacillati</taxon>
        <taxon>Bacillota</taxon>
        <taxon>Bacilli</taxon>
        <taxon>Bacillales</taxon>
        <taxon>Bacillaceae</taxon>
        <taxon>Bacillus</taxon>
        <taxon>Bacillus cereus group</taxon>
    </lineage>
</organism>
<dbReference type="EMBL" id="LJKE01000098">
    <property type="protein sequence ID" value="KZD56297.1"/>
    <property type="molecule type" value="Genomic_DNA"/>
</dbReference>
<dbReference type="PATRIC" id="fig|1396.535.peg.6879"/>